<keyword evidence="4" id="KW-1185">Reference proteome</keyword>
<dbReference type="InterPro" id="IPR006645">
    <property type="entry name" value="NGN-like_dom"/>
</dbReference>
<dbReference type="AlphaFoldDB" id="A0AA37RXJ5"/>
<organism evidence="3 4">
    <name type="scientific">Paraferrimonas sedimenticola</name>
    <dbReference type="NCBI Taxonomy" id="375674"/>
    <lineage>
        <taxon>Bacteria</taxon>
        <taxon>Pseudomonadati</taxon>
        <taxon>Pseudomonadota</taxon>
        <taxon>Gammaproteobacteria</taxon>
        <taxon>Alteromonadales</taxon>
        <taxon>Ferrimonadaceae</taxon>
        <taxon>Paraferrimonas</taxon>
    </lineage>
</organism>
<dbReference type="SUPFAM" id="SSF82679">
    <property type="entry name" value="N-utilization substance G protein NusG, N-terminal domain"/>
    <property type="match status" value="1"/>
</dbReference>
<name>A0AA37RXJ5_9GAMM</name>
<proteinExistence type="predicted"/>
<feature type="domain" description="NusG-like N-terminal" evidence="2">
    <location>
        <begin position="13"/>
        <end position="98"/>
    </location>
</feature>
<evidence type="ECO:0000259" key="2">
    <source>
        <dbReference type="Pfam" id="PF02357"/>
    </source>
</evidence>
<dbReference type="Proteomes" id="UP001161422">
    <property type="component" value="Unassembled WGS sequence"/>
</dbReference>
<accession>A0AA37RXJ5</accession>
<protein>
    <recommendedName>
        <fullName evidence="2">NusG-like N-terminal domain-containing protein</fullName>
    </recommendedName>
</protein>
<reference evidence="3" key="2">
    <citation type="submission" date="2023-01" db="EMBL/GenBank/DDBJ databases">
        <title>Draft genome sequence of Paraferrimonas sedimenticola strain NBRC 101628.</title>
        <authorList>
            <person name="Sun Q."/>
            <person name="Mori K."/>
        </authorList>
    </citation>
    <scope>NUCLEOTIDE SEQUENCE</scope>
    <source>
        <strain evidence="3">NBRC 101628</strain>
    </source>
</reference>
<keyword evidence="1" id="KW-0804">Transcription</keyword>
<dbReference type="InterPro" id="IPR036735">
    <property type="entry name" value="NGN_dom_sf"/>
</dbReference>
<comment type="caution">
    <text evidence="3">The sequence shown here is derived from an EMBL/GenBank/DDBJ whole genome shotgun (WGS) entry which is preliminary data.</text>
</comment>
<evidence type="ECO:0000256" key="1">
    <source>
        <dbReference type="ARBA" id="ARBA00023163"/>
    </source>
</evidence>
<dbReference type="Pfam" id="PF02357">
    <property type="entry name" value="NusG"/>
    <property type="match status" value="1"/>
</dbReference>
<sequence>MQVNGSVEAIMQTWYLVQCKNNNELRAHQSLRSDGRQSVLPQVLVDKVLGDDGQAFGEPMFRNLLLVCANETTDLNALRQTRGVADIVKVNGEPVEVSAIVEALLHCRHAHLPGLQNDTGCADKRLLNQLKILTQQACSVKRTESLLRMVSKQTRLH</sequence>
<evidence type="ECO:0000313" key="4">
    <source>
        <dbReference type="Proteomes" id="UP001161422"/>
    </source>
</evidence>
<dbReference type="GO" id="GO:0006354">
    <property type="term" value="P:DNA-templated transcription elongation"/>
    <property type="evidence" value="ECO:0007669"/>
    <property type="project" value="InterPro"/>
</dbReference>
<dbReference type="EMBL" id="BSNC01000004">
    <property type="protein sequence ID" value="GLP96437.1"/>
    <property type="molecule type" value="Genomic_DNA"/>
</dbReference>
<reference evidence="3" key="1">
    <citation type="journal article" date="2014" name="Int. J. Syst. Evol. Microbiol.">
        <title>Complete genome sequence of Corynebacterium casei LMG S-19264T (=DSM 44701T), isolated from a smear-ripened cheese.</title>
        <authorList>
            <consortium name="US DOE Joint Genome Institute (JGI-PGF)"/>
            <person name="Walter F."/>
            <person name="Albersmeier A."/>
            <person name="Kalinowski J."/>
            <person name="Ruckert C."/>
        </authorList>
    </citation>
    <scope>NUCLEOTIDE SEQUENCE</scope>
    <source>
        <strain evidence="3">NBRC 101628</strain>
    </source>
</reference>
<evidence type="ECO:0000313" key="3">
    <source>
        <dbReference type="EMBL" id="GLP96437.1"/>
    </source>
</evidence>
<dbReference type="Gene3D" id="3.30.70.940">
    <property type="entry name" value="NusG, N-terminal domain"/>
    <property type="match status" value="1"/>
</dbReference>
<gene>
    <name evidence="3" type="ORF">GCM10007895_17430</name>
</gene>